<dbReference type="InterPro" id="IPR007527">
    <property type="entry name" value="Znf_SWIM"/>
</dbReference>
<evidence type="ECO:0000313" key="1">
    <source>
        <dbReference type="EMBL" id="ATO44563.1"/>
    </source>
</evidence>
<keyword evidence="2" id="KW-1185">Reference proteome</keyword>
<sequence length="533" mass="60237">MNNWQQLFTADILAQSQPLAVTDLISRPTAITVTVQQYPVTITITAEKIQHMTCTCSIAATGKNCPHMAAVLLAYDQQVAALTKLVAVADESLVQRFLAQQLVGNEPLIQAFRQALKPTKRTTANLPHYTKQLDQVMADYFEAAMVYDDWYDEDYPTPAVYEFLTKAVNDLSALGDGAAALELVTQFVEQVTTSTEDEELIDMLTDDGGFTAVLQALFAAAPVATKQKGFAWIQQQVLAAPTDYFVTDFYQCLRDYFTEEEFLVAELALANQVLNTDDPLFNEDQAGNWLALSLQLMRRLKQSPTELATFADEHWAYSAVQSQYADILIAAKDYPAAIKALNASVKLERNWPKGIKAQRRRLATIYQTLQQPDKYRHQLHLMLTGAGVDMTIIAELKASCTAEQWQQEREKLFHALSNSFDVDQFYFSEQRYDLLTQYVLKATGLDVAEKYLAVLKQDHGQELLPKYTKFIRERSATASNREQYQNLATYLHSMATMPNSAAPAQSLRAELLAKYPRRYTMREEFNRVVLSEE</sequence>
<dbReference type="AlphaFoldDB" id="A0A2D1KQZ5"/>
<dbReference type="GO" id="GO:0008270">
    <property type="term" value="F:zinc ion binding"/>
    <property type="evidence" value="ECO:0007669"/>
    <property type="project" value="InterPro"/>
</dbReference>
<reference evidence="1 2" key="1">
    <citation type="submission" date="2016-10" db="EMBL/GenBank/DDBJ databases">
        <title>The whole genome sequencing and assembly of L. cotyniformis subsp. torquens DSM 20004 strain.</title>
        <authorList>
            <person name="Park M.-K."/>
            <person name="Lee Y.-J."/>
            <person name="Yi H."/>
            <person name="Bahn Y.-S."/>
            <person name="Kim J.F."/>
            <person name="Lee D.-W."/>
        </authorList>
    </citation>
    <scope>NUCLEOTIDE SEQUENCE [LARGE SCALE GENOMIC DNA]</scope>
    <source>
        <strain evidence="1 2">DSM 20004</strain>
    </source>
</reference>
<protein>
    <submittedName>
        <fullName evidence="1">Uncharacterized protein</fullName>
    </submittedName>
</protein>
<evidence type="ECO:0000313" key="2">
    <source>
        <dbReference type="Proteomes" id="UP000223559"/>
    </source>
</evidence>
<proteinExistence type="predicted"/>
<dbReference type="OrthoDB" id="9760715at2"/>
<dbReference type="Proteomes" id="UP000223559">
    <property type="component" value="Chromosome"/>
</dbReference>
<dbReference type="KEGG" id="lcy:LC20004_11910"/>
<name>A0A2D1KQZ5_9LACO</name>
<accession>A0A2D1KQZ5</accession>
<gene>
    <name evidence="1" type="ORF">LC20004_11910</name>
</gene>
<dbReference type="EMBL" id="CP017697">
    <property type="protein sequence ID" value="ATO44563.1"/>
    <property type="molecule type" value="Genomic_DNA"/>
</dbReference>
<organism evidence="1 2">
    <name type="scientific">Loigolactobacillus coryniformis subsp. torquens DSM 20004 = KCTC 3535</name>
    <dbReference type="NCBI Taxonomy" id="1423822"/>
    <lineage>
        <taxon>Bacteria</taxon>
        <taxon>Bacillati</taxon>
        <taxon>Bacillota</taxon>
        <taxon>Bacilli</taxon>
        <taxon>Lactobacillales</taxon>
        <taxon>Lactobacillaceae</taxon>
        <taxon>Loigolactobacillus</taxon>
    </lineage>
</organism>
<dbReference type="PROSITE" id="PS50966">
    <property type="entry name" value="ZF_SWIM"/>
    <property type="match status" value="1"/>
</dbReference>
<dbReference type="RefSeq" id="WP_010010292.1">
    <property type="nucleotide sequence ID" value="NZ_AEOS01000040.1"/>
</dbReference>